<evidence type="ECO:0000256" key="12">
    <source>
        <dbReference type="ARBA" id="ARBA00023136"/>
    </source>
</evidence>
<comment type="subcellular location">
    <subcellularLocation>
        <location evidence="2">Membrane</location>
        <topology evidence="2">Single-pass membrane protein</topology>
    </subcellularLocation>
</comment>
<evidence type="ECO:0000313" key="16">
    <source>
        <dbReference type="Proteomes" id="UP000292702"/>
    </source>
</evidence>
<keyword evidence="10 13" id="KW-0408">Iron</keyword>
<evidence type="ECO:0000256" key="8">
    <source>
        <dbReference type="ARBA" id="ARBA00022989"/>
    </source>
</evidence>
<evidence type="ECO:0000256" key="10">
    <source>
        <dbReference type="ARBA" id="ARBA00023004"/>
    </source>
</evidence>
<keyword evidence="5 13" id="KW-0349">Heme</keyword>
<keyword evidence="11 14" id="KW-0503">Monooxygenase</keyword>
<evidence type="ECO:0000256" key="7">
    <source>
        <dbReference type="ARBA" id="ARBA00022723"/>
    </source>
</evidence>
<dbReference type="PROSITE" id="PS00086">
    <property type="entry name" value="CYTOCHROME_P450"/>
    <property type="match status" value="1"/>
</dbReference>
<accession>A0A4R0RLX7</accession>
<dbReference type="InterPro" id="IPR001128">
    <property type="entry name" value="Cyt_P450"/>
</dbReference>
<dbReference type="InterPro" id="IPR002401">
    <property type="entry name" value="Cyt_P450_E_grp-I"/>
</dbReference>
<comment type="pathway">
    <text evidence="3">Secondary metabolite biosynthesis.</text>
</comment>
<keyword evidence="6" id="KW-0812">Transmembrane</keyword>
<dbReference type="InterPro" id="IPR036396">
    <property type="entry name" value="Cyt_P450_sf"/>
</dbReference>
<evidence type="ECO:0000256" key="9">
    <source>
        <dbReference type="ARBA" id="ARBA00023002"/>
    </source>
</evidence>
<dbReference type="AlphaFoldDB" id="A0A4R0RLX7"/>
<name>A0A4R0RLX7_9APHY</name>
<dbReference type="PRINTS" id="PR00463">
    <property type="entry name" value="EP450I"/>
</dbReference>
<dbReference type="SUPFAM" id="SSF48264">
    <property type="entry name" value="Cytochrome P450"/>
    <property type="match status" value="1"/>
</dbReference>
<dbReference type="Gene3D" id="1.10.630.10">
    <property type="entry name" value="Cytochrome P450"/>
    <property type="match status" value="1"/>
</dbReference>
<dbReference type="InterPro" id="IPR017972">
    <property type="entry name" value="Cyt_P450_CS"/>
</dbReference>
<dbReference type="OrthoDB" id="1055148at2759"/>
<dbReference type="STRING" id="92696.A0A4R0RLX7"/>
<keyword evidence="8" id="KW-1133">Transmembrane helix</keyword>
<keyword evidence="16" id="KW-1185">Reference proteome</keyword>
<dbReference type="PANTHER" id="PTHR46300">
    <property type="entry name" value="P450, PUTATIVE (EUROFUNG)-RELATED-RELATED"/>
    <property type="match status" value="1"/>
</dbReference>
<evidence type="ECO:0000256" key="2">
    <source>
        <dbReference type="ARBA" id="ARBA00004167"/>
    </source>
</evidence>
<evidence type="ECO:0000256" key="1">
    <source>
        <dbReference type="ARBA" id="ARBA00001971"/>
    </source>
</evidence>
<dbReference type="InterPro" id="IPR050364">
    <property type="entry name" value="Cytochrome_P450_fung"/>
</dbReference>
<evidence type="ECO:0000256" key="4">
    <source>
        <dbReference type="ARBA" id="ARBA00010617"/>
    </source>
</evidence>
<evidence type="ECO:0000256" key="11">
    <source>
        <dbReference type="ARBA" id="ARBA00023033"/>
    </source>
</evidence>
<evidence type="ECO:0008006" key="17">
    <source>
        <dbReference type="Google" id="ProtNLM"/>
    </source>
</evidence>
<organism evidence="15 16">
    <name type="scientific">Steccherinum ochraceum</name>
    <dbReference type="NCBI Taxonomy" id="92696"/>
    <lineage>
        <taxon>Eukaryota</taxon>
        <taxon>Fungi</taxon>
        <taxon>Dikarya</taxon>
        <taxon>Basidiomycota</taxon>
        <taxon>Agaricomycotina</taxon>
        <taxon>Agaricomycetes</taxon>
        <taxon>Polyporales</taxon>
        <taxon>Steccherinaceae</taxon>
        <taxon>Steccherinum</taxon>
    </lineage>
</organism>
<keyword evidence="7 13" id="KW-0479">Metal-binding</keyword>
<evidence type="ECO:0000256" key="6">
    <source>
        <dbReference type="ARBA" id="ARBA00022692"/>
    </source>
</evidence>
<dbReference type="GO" id="GO:0016020">
    <property type="term" value="C:membrane"/>
    <property type="evidence" value="ECO:0007669"/>
    <property type="project" value="UniProtKB-SubCell"/>
</dbReference>
<evidence type="ECO:0000256" key="14">
    <source>
        <dbReference type="RuleBase" id="RU000461"/>
    </source>
</evidence>
<protein>
    <recommendedName>
        <fullName evidence="17">Cytochrome P450</fullName>
    </recommendedName>
</protein>
<evidence type="ECO:0000256" key="5">
    <source>
        <dbReference type="ARBA" id="ARBA00022617"/>
    </source>
</evidence>
<dbReference type="GO" id="GO:0005506">
    <property type="term" value="F:iron ion binding"/>
    <property type="evidence" value="ECO:0007669"/>
    <property type="project" value="InterPro"/>
</dbReference>
<comment type="cofactor">
    <cofactor evidence="1 13">
        <name>heme</name>
        <dbReference type="ChEBI" id="CHEBI:30413"/>
    </cofactor>
</comment>
<gene>
    <name evidence="15" type="ORF">EIP91_011672</name>
</gene>
<dbReference type="GO" id="GO:0016705">
    <property type="term" value="F:oxidoreductase activity, acting on paired donors, with incorporation or reduction of molecular oxygen"/>
    <property type="evidence" value="ECO:0007669"/>
    <property type="project" value="InterPro"/>
</dbReference>
<dbReference type="Pfam" id="PF00067">
    <property type="entry name" value="p450"/>
    <property type="match status" value="1"/>
</dbReference>
<reference evidence="15 16" key="1">
    <citation type="submission" date="2018-11" db="EMBL/GenBank/DDBJ databases">
        <title>Genome assembly of Steccherinum ochraceum LE-BIN_3174, the white-rot fungus of the Steccherinaceae family (The Residual Polyporoid clade, Polyporales, Basidiomycota).</title>
        <authorList>
            <person name="Fedorova T.V."/>
            <person name="Glazunova O.A."/>
            <person name="Landesman E.O."/>
            <person name="Moiseenko K.V."/>
            <person name="Psurtseva N.V."/>
            <person name="Savinova O.S."/>
            <person name="Shakhova N.V."/>
            <person name="Tyazhelova T.V."/>
            <person name="Vasina D.V."/>
        </authorList>
    </citation>
    <scope>NUCLEOTIDE SEQUENCE [LARGE SCALE GENOMIC DNA]</scope>
    <source>
        <strain evidence="15 16">LE-BIN_3174</strain>
    </source>
</reference>
<dbReference type="GO" id="GO:0004497">
    <property type="term" value="F:monooxygenase activity"/>
    <property type="evidence" value="ECO:0007669"/>
    <property type="project" value="UniProtKB-KW"/>
</dbReference>
<comment type="caution">
    <text evidence="15">The sequence shown here is derived from an EMBL/GenBank/DDBJ whole genome shotgun (WGS) entry which is preliminary data.</text>
</comment>
<evidence type="ECO:0000313" key="15">
    <source>
        <dbReference type="EMBL" id="TCD68003.1"/>
    </source>
</evidence>
<dbReference type="GO" id="GO:0020037">
    <property type="term" value="F:heme binding"/>
    <property type="evidence" value="ECO:0007669"/>
    <property type="project" value="InterPro"/>
</dbReference>
<keyword evidence="9 14" id="KW-0560">Oxidoreductase</keyword>
<dbReference type="Proteomes" id="UP000292702">
    <property type="component" value="Unassembled WGS sequence"/>
</dbReference>
<sequence length="508" mass="56950">MDLLSPGIAGCLALATVLLYVRFVRRTREPPLPGPKGYPLIGTILPRESPWVKMTEYSKIYGPVYGLRILSTPTVVISSVQAAREILKGRSSIYSNRIPPKMAELSGMDEGVLFQTHTARLRQGRKLLASGLNPRELEAYEPTMNEAATRFLADLIQDPENFLSHIHKVPTAVALDIAYGYIIKGHDDPYVSRVGMLAKYFEKAAAFSIDEGYTVNWFPILSYLPSFIPGMSFKTTASKWKAEISETFREGLDRVRDEVRRGIARQSVLSRAFGDDDGVWSEDVLLRCAPQLFTGGSDTTISAVSTFFLAMTLYPEVQVKAQEEIDRVIGPDRLPTCADRESLLYVSGVLRETIRWHTPIPCAYRNPVKDDVYEGFFIEKDSTILVNFWGMLQNDEVYPEPDKFKPERWVDKSLHGDKDVDPLEFAFGFGRRLCPGKYMAQELVFTVIATILATFNICKAKDADENEITPIAEYTHGSIIGPVPFKCDVKPRSKQAVMLVEHAVNALS</sequence>
<dbReference type="PANTHER" id="PTHR46300:SF7">
    <property type="entry name" value="P450, PUTATIVE (EUROFUNG)-RELATED"/>
    <property type="match status" value="1"/>
</dbReference>
<comment type="similarity">
    <text evidence="4 14">Belongs to the cytochrome P450 family.</text>
</comment>
<evidence type="ECO:0000256" key="3">
    <source>
        <dbReference type="ARBA" id="ARBA00005179"/>
    </source>
</evidence>
<keyword evidence="12" id="KW-0472">Membrane</keyword>
<dbReference type="CDD" id="cd11065">
    <property type="entry name" value="CYP64-like"/>
    <property type="match status" value="1"/>
</dbReference>
<feature type="binding site" description="axial binding residue" evidence="13">
    <location>
        <position position="434"/>
    </location>
    <ligand>
        <name>heme</name>
        <dbReference type="ChEBI" id="CHEBI:30413"/>
    </ligand>
    <ligandPart>
        <name>Fe</name>
        <dbReference type="ChEBI" id="CHEBI:18248"/>
    </ligandPart>
</feature>
<dbReference type="EMBL" id="RWJN01000079">
    <property type="protein sequence ID" value="TCD68003.1"/>
    <property type="molecule type" value="Genomic_DNA"/>
</dbReference>
<evidence type="ECO:0000256" key="13">
    <source>
        <dbReference type="PIRSR" id="PIRSR602401-1"/>
    </source>
</evidence>
<proteinExistence type="inferred from homology"/>